<feature type="compositionally biased region" description="Basic and acidic residues" evidence="10">
    <location>
        <begin position="495"/>
        <end position="505"/>
    </location>
</feature>
<sequence length="1135" mass="126504">MATTSPHDSSMKNDTDHVEYLGDPEKSSSAPQYDRFGSFAKVDPKEIALVRKIDLYMMPILWLMYFLNFLDRNAMVNGKLNSLSEDLKLKGTEYNTCISILFVGYLLGQVPSNMLLNRIRPSWFMAGFMMAWAIVSTLTCLAKDYHSMLVCRLLLGFVEAPFYPGALFMISLFYTRKEATTRMAILYTGNMLASAFSGLIAAGVFAGLDKKHGLAGWQWLFLIQGVITVGVALVAFFLLPNAPRSTAWLTPEERQLADERIKRDTTQREEGTSTWVGLREACMDYRTWIFALMCNLHLSANGFKNFMPTVVKTLGFNSTITLVLTCPPYLVATFTSVAVSWSSGHFNERTWHVTVSKALAIIGFAVACGTLNIGARYFAMILFVGATYGVNNINIAWTAATLGQTDEKKAVAIAITNTLGNLASVYTPYLWPDSDAPRFGLAMYCSIGFSVGVVILAWVMRIILTRENRKLREVDSGKSAPDIDRMPASPDTEVIEGHSSSRVDGDASNLPSRDSPEPHQTDMEGHYVGPSSGVSFLLRIQKRLHESISFPLNTPIFSFGDAPLPKSDPSFLLLPSKNEAKELVHRYFDFAFPTHRFLHQQQVESWLEEFYNCLRVPHSLGPGDREIRALLLMVFAQASQYQPESSSNLEDSHMSAVYFGASEHHLAAETGPVRVTSVQARLAQCFYLLSQSRINHCWSLFGTTARLAIAIGLHRKRRREHPNTVNLIEQECSKRVFWCAYSLDNYLSAALGRPRIFHDDEIDQEYPEVAEDRQITLTSILPPTSSCQSIMLAPVYHAKLSKIISGVLHDLYGIQRSSLTVQASAAAKYGAEMARWRKELTGFLDLPNVNIMKVTYQRQYTVLNLAFYHAQILLYRPFLLKGFTLLTKEPSRQNDKLQGTIDQNIKSCLEAAMKVVSIVRDLSTAGRMYRAFWFTHYYAFSAVVVLYVHYIRSRSRQSTTDADLAYYMAGKQGQDDLASCGSQSSFSQRYVMVLEELRKEAHKATIRGNQESIDQPPTNRPGPGGTENATSRLEELDQLRNIAGSQDAGAYPAASERLDDIPGSAQVSYRGVQPVGSFQFPAGPQESEVGSLQGISPESYIADLASWGEFDSLAATGLGDFGNLFPFDIPPRLEG</sequence>
<dbReference type="SMART" id="SM00906">
    <property type="entry name" value="Fungal_trans"/>
    <property type="match status" value="1"/>
</dbReference>
<dbReference type="AlphaFoldDB" id="A0A1S9DT23"/>
<dbReference type="FunFam" id="1.20.1250.20:FF:000057">
    <property type="entry name" value="MFS general substrate transporter"/>
    <property type="match status" value="1"/>
</dbReference>
<feature type="transmembrane region" description="Helical" evidence="11">
    <location>
        <begin position="220"/>
        <end position="239"/>
    </location>
</feature>
<gene>
    <name evidence="13" type="ORF">OAory_01086950</name>
</gene>
<dbReference type="Gene3D" id="1.20.1250.20">
    <property type="entry name" value="MFS general substrate transporter like domains"/>
    <property type="match status" value="2"/>
</dbReference>
<dbReference type="Pfam" id="PF04082">
    <property type="entry name" value="Fungal_trans"/>
    <property type="match status" value="1"/>
</dbReference>
<feature type="transmembrane region" description="Helical" evidence="11">
    <location>
        <begin position="931"/>
        <end position="950"/>
    </location>
</feature>
<comment type="subcellular location">
    <subcellularLocation>
        <location evidence="1">Membrane</location>
        <topology evidence="1">Multi-pass membrane protein</topology>
    </subcellularLocation>
</comment>
<evidence type="ECO:0000256" key="2">
    <source>
        <dbReference type="ARBA" id="ARBA00008335"/>
    </source>
</evidence>
<dbReference type="SUPFAM" id="SSF103473">
    <property type="entry name" value="MFS general substrate transporter"/>
    <property type="match status" value="1"/>
</dbReference>
<dbReference type="GO" id="GO:0006351">
    <property type="term" value="P:DNA-templated transcription"/>
    <property type="evidence" value="ECO:0007669"/>
    <property type="project" value="InterPro"/>
</dbReference>
<reference evidence="13 14" key="1">
    <citation type="submission" date="2016-10" db="EMBL/GenBank/DDBJ databases">
        <title>Genome sequencing of Aspergillus oryzae BCC7051.</title>
        <authorList>
            <person name="Thammarongtham C."/>
            <person name="Vorapreeda T."/>
            <person name="Nookaew I."/>
            <person name="Srisuk T."/>
            <person name="Land M."/>
            <person name="Jeennor S."/>
            <person name="Laoteng K."/>
        </authorList>
    </citation>
    <scope>NUCLEOTIDE SEQUENCE [LARGE SCALE GENOMIC DNA]</scope>
    <source>
        <strain evidence="13 14">BCC7051</strain>
    </source>
</reference>
<comment type="caution">
    <text evidence="13">The sequence shown here is derived from an EMBL/GenBank/DDBJ whole genome shotgun (WGS) entry which is preliminary data.</text>
</comment>
<dbReference type="VEuPathDB" id="FungiDB:AO090166000092"/>
<evidence type="ECO:0000313" key="13">
    <source>
        <dbReference type="EMBL" id="OOO12225.1"/>
    </source>
</evidence>
<evidence type="ECO:0000256" key="4">
    <source>
        <dbReference type="ARBA" id="ARBA00022692"/>
    </source>
</evidence>
<keyword evidence="9" id="KW-0539">Nucleus</keyword>
<dbReference type="CDD" id="cd12148">
    <property type="entry name" value="fungal_TF_MHR"/>
    <property type="match status" value="1"/>
</dbReference>
<organism evidence="13 14">
    <name type="scientific">Aspergillus oryzae</name>
    <name type="common">Yellow koji mold</name>
    <dbReference type="NCBI Taxonomy" id="5062"/>
    <lineage>
        <taxon>Eukaryota</taxon>
        <taxon>Fungi</taxon>
        <taxon>Dikarya</taxon>
        <taxon>Ascomycota</taxon>
        <taxon>Pezizomycotina</taxon>
        <taxon>Eurotiomycetes</taxon>
        <taxon>Eurotiomycetidae</taxon>
        <taxon>Eurotiales</taxon>
        <taxon>Aspergillaceae</taxon>
        <taxon>Aspergillus</taxon>
        <taxon>Aspergillus subgen. Circumdati</taxon>
    </lineage>
</organism>
<feature type="compositionally biased region" description="Basic and acidic residues" evidence="10">
    <location>
        <begin position="514"/>
        <end position="525"/>
    </location>
</feature>
<feature type="transmembrane region" description="Helical" evidence="11">
    <location>
        <begin position="410"/>
        <end position="429"/>
    </location>
</feature>
<evidence type="ECO:0000256" key="1">
    <source>
        <dbReference type="ARBA" id="ARBA00004141"/>
    </source>
</evidence>
<dbReference type="Proteomes" id="UP000190312">
    <property type="component" value="Unassembled WGS sequence"/>
</dbReference>
<comment type="similarity">
    <text evidence="2">Belongs to the major facilitator superfamily.</text>
</comment>
<proteinExistence type="inferred from homology"/>
<dbReference type="eggNOG" id="ENOG502S0TA">
    <property type="taxonomic scope" value="Eukaryota"/>
</dbReference>
<feature type="region of interest" description="Disordered" evidence="10">
    <location>
        <begin position="1"/>
        <end position="29"/>
    </location>
</feature>
<dbReference type="InterPro" id="IPR036259">
    <property type="entry name" value="MFS_trans_sf"/>
</dbReference>
<dbReference type="FunFam" id="1.20.1250.20:FF:000013">
    <property type="entry name" value="MFS general substrate transporter"/>
    <property type="match status" value="1"/>
</dbReference>
<keyword evidence="4 11" id="KW-0812">Transmembrane</keyword>
<feature type="transmembrane region" description="Helical" evidence="11">
    <location>
        <begin position="441"/>
        <end position="464"/>
    </location>
</feature>
<dbReference type="EMBL" id="MKZY01000003">
    <property type="protein sequence ID" value="OOO12225.1"/>
    <property type="molecule type" value="Genomic_DNA"/>
</dbReference>
<evidence type="ECO:0000259" key="12">
    <source>
        <dbReference type="PROSITE" id="PS50850"/>
    </source>
</evidence>
<name>A0A1S9DT23_ASPOZ</name>
<keyword evidence="5 11" id="KW-1133">Transmembrane helix</keyword>
<feature type="compositionally biased region" description="Basic and acidic residues" evidence="10">
    <location>
        <begin position="474"/>
        <end position="485"/>
    </location>
</feature>
<dbReference type="InterPro" id="IPR007219">
    <property type="entry name" value="XnlR_reg_dom"/>
</dbReference>
<feature type="transmembrane region" description="Helical" evidence="11">
    <location>
        <begin position="153"/>
        <end position="174"/>
    </location>
</feature>
<feature type="domain" description="Major facilitator superfamily (MFS) profile" evidence="12">
    <location>
        <begin position="57"/>
        <end position="469"/>
    </location>
</feature>
<feature type="transmembrane region" description="Helical" evidence="11">
    <location>
        <begin position="186"/>
        <end position="208"/>
    </location>
</feature>
<evidence type="ECO:0000256" key="7">
    <source>
        <dbReference type="ARBA" id="ARBA00023136"/>
    </source>
</evidence>
<dbReference type="Pfam" id="PF07690">
    <property type="entry name" value="MFS_1"/>
    <property type="match status" value="1"/>
</dbReference>
<feature type="compositionally biased region" description="Basic and acidic residues" evidence="10">
    <location>
        <begin position="9"/>
        <end position="26"/>
    </location>
</feature>
<keyword evidence="3" id="KW-0813">Transport</keyword>
<feature type="transmembrane region" description="Helical" evidence="11">
    <location>
        <begin position="359"/>
        <end position="390"/>
    </location>
</feature>
<dbReference type="GO" id="GO:0016020">
    <property type="term" value="C:membrane"/>
    <property type="evidence" value="ECO:0007669"/>
    <property type="project" value="UniProtKB-SubCell"/>
</dbReference>
<dbReference type="PANTHER" id="PTHR43791">
    <property type="entry name" value="PERMEASE-RELATED"/>
    <property type="match status" value="1"/>
</dbReference>
<evidence type="ECO:0000256" key="6">
    <source>
        <dbReference type="ARBA" id="ARBA00023015"/>
    </source>
</evidence>
<protein>
    <submittedName>
        <fullName evidence="13">Major facilitator superfamily MFS_1</fullName>
    </submittedName>
</protein>
<dbReference type="OrthoDB" id="4456959at2759"/>
<evidence type="ECO:0000313" key="14">
    <source>
        <dbReference type="Proteomes" id="UP000190312"/>
    </source>
</evidence>
<feature type="transmembrane region" description="Helical" evidence="11">
    <location>
        <begin position="122"/>
        <end position="141"/>
    </location>
</feature>
<evidence type="ECO:0000256" key="10">
    <source>
        <dbReference type="SAM" id="MobiDB-lite"/>
    </source>
</evidence>
<keyword evidence="8" id="KW-0804">Transcription</keyword>
<evidence type="ECO:0000256" key="5">
    <source>
        <dbReference type="ARBA" id="ARBA00022989"/>
    </source>
</evidence>
<dbReference type="GO" id="GO:0022857">
    <property type="term" value="F:transmembrane transporter activity"/>
    <property type="evidence" value="ECO:0007669"/>
    <property type="project" value="InterPro"/>
</dbReference>
<evidence type="ECO:0000256" key="9">
    <source>
        <dbReference type="ARBA" id="ARBA00023242"/>
    </source>
</evidence>
<feature type="compositionally biased region" description="Polar residues" evidence="10">
    <location>
        <begin position="1007"/>
        <end position="1017"/>
    </location>
</feature>
<dbReference type="PANTHER" id="PTHR43791:SF84">
    <property type="entry name" value="TRANSPORTER, PUTATIVE (AFU_ORTHOLOGUE AFUA_3G09170)-RELATED"/>
    <property type="match status" value="1"/>
</dbReference>
<keyword evidence="7 11" id="KW-0472">Membrane</keyword>
<evidence type="ECO:0000256" key="11">
    <source>
        <dbReference type="SAM" id="Phobius"/>
    </source>
</evidence>
<feature type="region of interest" description="Disordered" evidence="10">
    <location>
        <begin position="474"/>
        <end position="525"/>
    </location>
</feature>
<dbReference type="VEuPathDB" id="FungiDB:AO090166000093"/>
<dbReference type="InterPro" id="IPR011701">
    <property type="entry name" value="MFS"/>
</dbReference>
<evidence type="ECO:0000256" key="8">
    <source>
        <dbReference type="ARBA" id="ARBA00023163"/>
    </source>
</evidence>
<feature type="region of interest" description="Disordered" evidence="10">
    <location>
        <begin position="1005"/>
        <end position="1029"/>
    </location>
</feature>
<dbReference type="GO" id="GO:0003677">
    <property type="term" value="F:DNA binding"/>
    <property type="evidence" value="ECO:0007669"/>
    <property type="project" value="InterPro"/>
</dbReference>
<keyword evidence="6" id="KW-0805">Transcription regulation</keyword>
<feature type="transmembrane region" description="Helical" evidence="11">
    <location>
        <begin position="53"/>
        <end position="70"/>
    </location>
</feature>
<dbReference type="PROSITE" id="PS50850">
    <property type="entry name" value="MFS"/>
    <property type="match status" value="1"/>
</dbReference>
<accession>A0A1S9DT23</accession>
<feature type="transmembrane region" description="Helical" evidence="11">
    <location>
        <begin position="315"/>
        <end position="339"/>
    </location>
</feature>
<dbReference type="InterPro" id="IPR020846">
    <property type="entry name" value="MFS_dom"/>
</dbReference>
<evidence type="ECO:0000256" key="3">
    <source>
        <dbReference type="ARBA" id="ARBA00022448"/>
    </source>
</evidence>
<dbReference type="GO" id="GO:0008270">
    <property type="term" value="F:zinc ion binding"/>
    <property type="evidence" value="ECO:0007669"/>
    <property type="project" value="InterPro"/>
</dbReference>